<reference evidence="1" key="1">
    <citation type="journal article" date="2014" name="Front. Microbiol.">
        <title>High frequency of phylogenetically diverse reductive dehalogenase-homologous genes in deep subseafloor sedimentary metagenomes.</title>
        <authorList>
            <person name="Kawai M."/>
            <person name="Futagami T."/>
            <person name="Toyoda A."/>
            <person name="Takaki Y."/>
            <person name="Nishi S."/>
            <person name="Hori S."/>
            <person name="Arai W."/>
            <person name="Tsubouchi T."/>
            <person name="Morono Y."/>
            <person name="Uchiyama I."/>
            <person name="Ito T."/>
            <person name="Fujiyama A."/>
            <person name="Inagaki F."/>
            <person name="Takami H."/>
        </authorList>
    </citation>
    <scope>NUCLEOTIDE SEQUENCE</scope>
    <source>
        <strain evidence="1">Expedition CK06-06</strain>
    </source>
</reference>
<sequence>GNARTLQGALEAYRRARVAWSDLAQTASVYAPDLTFGRVPNMRGHWSDRLAAIDSDIQDMEQRLEGLDGEGGVETVAADARRARPDVKCVHNPPGAFKKGEAVTLDLTVEDEARDSIGLHLHYRHVNQAESYEVADMQETESGFQAVIPGDYTHSPYPLQYWFELRDISGEAWLWPGLDADLSNQPYFVVRQAKDCAGMNSPRSAPRLFTG</sequence>
<evidence type="ECO:0000313" key="1">
    <source>
        <dbReference type="EMBL" id="GAG38760.1"/>
    </source>
</evidence>
<feature type="non-terminal residue" evidence="1">
    <location>
        <position position="1"/>
    </location>
</feature>
<dbReference type="EMBL" id="BARS01048648">
    <property type="protein sequence ID" value="GAG38760.1"/>
    <property type="molecule type" value="Genomic_DNA"/>
</dbReference>
<name>X0X6U9_9ZZZZ</name>
<proteinExistence type="predicted"/>
<gene>
    <name evidence="1" type="ORF">S01H1_72872</name>
</gene>
<protein>
    <submittedName>
        <fullName evidence="1">Uncharacterized protein</fullName>
    </submittedName>
</protein>
<organism evidence="1">
    <name type="scientific">marine sediment metagenome</name>
    <dbReference type="NCBI Taxonomy" id="412755"/>
    <lineage>
        <taxon>unclassified sequences</taxon>
        <taxon>metagenomes</taxon>
        <taxon>ecological metagenomes</taxon>
    </lineage>
</organism>
<comment type="caution">
    <text evidence="1">The sequence shown here is derived from an EMBL/GenBank/DDBJ whole genome shotgun (WGS) entry which is preliminary data.</text>
</comment>
<dbReference type="AlphaFoldDB" id="X0X6U9"/>
<accession>X0X6U9</accession>